<dbReference type="Proteomes" id="UP000219252">
    <property type="component" value="Unassembled WGS sequence"/>
</dbReference>
<protein>
    <submittedName>
        <fullName evidence="2">Uncharacterized protein</fullName>
    </submittedName>
</protein>
<evidence type="ECO:0000256" key="1">
    <source>
        <dbReference type="SAM" id="MobiDB-lite"/>
    </source>
</evidence>
<dbReference type="RefSeq" id="WP_170949455.1">
    <property type="nucleotide sequence ID" value="NZ_OBQC01000006.1"/>
</dbReference>
<keyword evidence="3" id="KW-1185">Reference proteome</keyword>
<gene>
    <name evidence="2" type="ORF">SAMN05877842_10674</name>
</gene>
<evidence type="ECO:0000313" key="3">
    <source>
        <dbReference type="Proteomes" id="UP000219252"/>
    </source>
</evidence>
<proteinExistence type="predicted"/>
<dbReference type="EMBL" id="OBQC01000006">
    <property type="protein sequence ID" value="SOC39703.1"/>
    <property type="molecule type" value="Genomic_DNA"/>
</dbReference>
<feature type="region of interest" description="Disordered" evidence="1">
    <location>
        <begin position="1"/>
        <end position="51"/>
    </location>
</feature>
<name>A0A285UD84_9BACL</name>
<feature type="compositionally biased region" description="Basic and acidic residues" evidence="1">
    <location>
        <begin position="41"/>
        <end position="51"/>
    </location>
</feature>
<organism evidence="2 3">
    <name type="scientific">Ureibacillus acetophenoni</name>
    <dbReference type="NCBI Taxonomy" id="614649"/>
    <lineage>
        <taxon>Bacteria</taxon>
        <taxon>Bacillati</taxon>
        <taxon>Bacillota</taxon>
        <taxon>Bacilli</taxon>
        <taxon>Bacillales</taxon>
        <taxon>Caryophanaceae</taxon>
        <taxon>Ureibacillus</taxon>
    </lineage>
</organism>
<evidence type="ECO:0000313" key="2">
    <source>
        <dbReference type="EMBL" id="SOC39703.1"/>
    </source>
</evidence>
<accession>A0A285UD84</accession>
<dbReference type="AlphaFoldDB" id="A0A285UD84"/>
<feature type="compositionally biased region" description="Polar residues" evidence="1">
    <location>
        <begin position="13"/>
        <end position="28"/>
    </location>
</feature>
<sequence>MKKEEKLNEEAAMNNNLGSSTLQMNQDIAKQHVKPKSTKSNNEKKSNLKLN</sequence>
<reference evidence="3" key="1">
    <citation type="submission" date="2017-08" db="EMBL/GenBank/DDBJ databases">
        <authorList>
            <person name="Varghese N."/>
            <person name="Submissions S."/>
        </authorList>
    </citation>
    <scope>NUCLEOTIDE SEQUENCE [LARGE SCALE GENOMIC DNA]</scope>
    <source>
        <strain evidence="3">JC23</strain>
    </source>
</reference>